<protein>
    <recommendedName>
        <fullName evidence="2">Glycan binding protein Y3-like domain-containing protein</fullName>
    </recommendedName>
</protein>
<feature type="chain" id="PRO_5040517442" description="Glycan binding protein Y3-like domain-containing protein" evidence="1">
    <location>
        <begin position="20"/>
        <end position="124"/>
    </location>
</feature>
<dbReference type="EMBL" id="JAGPYM010000032">
    <property type="protein sequence ID" value="KAH6876808.1"/>
    <property type="molecule type" value="Genomic_DNA"/>
</dbReference>
<keyword evidence="1" id="KW-0732">Signal</keyword>
<evidence type="ECO:0000256" key="1">
    <source>
        <dbReference type="SAM" id="SignalP"/>
    </source>
</evidence>
<dbReference type="AlphaFoldDB" id="A0A9P9AM52"/>
<comment type="caution">
    <text evidence="3">The sequence shown here is derived from an EMBL/GenBank/DDBJ whole genome shotgun (WGS) entry which is preliminary data.</text>
</comment>
<dbReference type="InterPro" id="IPR054443">
    <property type="entry name" value="Y3-like_dom"/>
</dbReference>
<feature type="domain" description="Glycan binding protein Y3-like" evidence="2">
    <location>
        <begin position="51"/>
        <end position="124"/>
    </location>
</feature>
<evidence type="ECO:0000313" key="4">
    <source>
        <dbReference type="Proteomes" id="UP000777438"/>
    </source>
</evidence>
<sequence length="124" mass="13481">MQFSSIILSLLPLTTGALAKSPCWFGGHKWDADAVGDRLDEICGGGENMARYYDAGKSYSRCYGGFPGYHMDVSITRLNTVEGAELSTPDCRDQLGGIIQECNFGGHVEQDNWSFSFDPNSGPC</sequence>
<dbReference type="Proteomes" id="UP000777438">
    <property type="component" value="Unassembled WGS sequence"/>
</dbReference>
<feature type="signal peptide" evidence="1">
    <location>
        <begin position="1"/>
        <end position="19"/>
    </location>
</feature>
<organism evidence="3 4">
    <name type="scientific">Thelonectria olida</name>
    <dbReference type="NCBI Taxonomy" id="1576542"/>
    <lineage>
        <taxon>Eukaryota</taxon>
        <taxon>Fungi</taxon>
        <taxon>Dikarya</taxon>
        <taxon>Ascomycota</taxon>
        <taxon>Pezizomycotina</taxon>
        <taxon>Sordariomycetes</taxon>
        <taxon>Hypocreomycetidae</taxon>
        <taxon>Hypocreales</taxon>
        <taxon>Nectriaceae</taxon>
        <taxon>Thelonectria</taxon>
    </lineage>
</organism>
<accession>A0A9P9AM52</accession>
<gene>
    <name evidence="3" type="ORF">B0T10DRAFT_552310</name>
</gene>
<keyword evidence="4" id="KW-1185">Reference proteome</keyword>
<dbReference type="Pfam" id="PF22803">
    <property type="entry name" value="GBD_Y3"/>
    <property type="match status" value="1"/>
</dbReference>
<name>A0A9P9AM52_9HYPO</name>
<evidence type="ECO:0000259" key="2">
    <source>
        <dbReference type="Pfam" id="PF22803"/>
    </source>
</evidence>
<proteinExistence type="predicted"/>
<evidence type="ECO:0000313" key="3">
    <source>
        <dbReference type="EMBL" id="KAH6876808.1"/>
    </source>
</evidence>
<reference evidence="3 4" key="1">
    <citation type="journal article" date="2021" name="Nat. Commun.">
        <title>Genetic determinants of endophytism in the Arabidopsis root mycobiome.</title>
        <authorList>
            <person name="Mesny F."/>
            <person name="Miyauchi S."/>
            <person name="Thiergart T."/>
            <person name="Pickel B."/>
            <person name="Atanasova L."/>
            <person name="Karlsson M."/>
            <person name="Huettel B."/>
            <person name="Barry K.W."/>
            <person name="Haridas S."/>
            <person name="Chen C."/>
            <person name="Bauer D."/>
            <person name="Andreopoulos W."/>
            <person name="Pangilinan J."/>
            <person name="LaButti K."/>
            <person name="Riley R."/>
            <person name="Lipzen A."/>
            <person name="Clum A."/>
            <person name="Drula E."/>
            <person name="Henrissat B."/>
            <person name="Kohler A."/>
            <person name="Grigoriev I.V."/>
            <person name="Martin F.M."/>
            <person name="Hacquard S."/>
        </authorList>
    </citation>
    <scope>NUCLEOTIDE SEQUENCE [LARGE SCALE GENOMIC DNA]</scope>
    <source>
        <strain evidence="3 4">MPI-CAGE-CH-0241</strain>
    </source>
</reference>